<sequence>MSYILEALKKAEAERQLGAAPTIHAPVLDTAVPRTAMLRRPLVVAVGALAVAIGVLAAVLWQRTASVAAAAPAAVVAPPQPVAAVPAPVVKPAAVPAVAPPPPVVAVAGPAPVPPPVVAAAQPAPAAAEPAPDTPAPKPLSKPLSKLPSKPAEEPVQALADLPEPIRRAIPPFSMDGYMYSANPADRLILIDKVLRREGDEVAPGLVLEKLLPKGAVFSFRGYRYRVAF</sequence>
<feature type="region of interest" description="Disordered" evidence="1">
    <location>
        <begin position="124"/>
        <end position="155"/>
    </location>
</feature>
<feature type="compositionally biased region" description="Low complexity" evidence="1">
    <location>
        <begin position="141"/>
        <end position="150"/>
    </location>
</feature>
<organism evidence="4 5">
    <name type="scientific">Pseudoduganella chitinolytica</name>
    <dbReference type="NCBI Taxonomy" id="34070"/>
    <lineage>
        <taxon>Bacteria</taxon>
        <taxon>Pseudomonadati</taxon>
        <taxon>Pseudomonadota</taxon>
        <taxon>Betaproteobacteria</taxon>
        <taxon>Burkholderiales</taxon>
        <taxon>Oxalobacteraceae</taxon>
        <taxon>Telluria group</taxon>
        <taxon>Pseudoduganella</taxon>
    </lineage>
</organism>
<feature type="transmembrane region" description="Helical" evidence="2">
    <location>
        <begin position="42"/>
        <end position="61"/>
    </location>
</feature>
<accession>A0ABY8BIL3</accession>
<dbReference type="EMBL" id="CP119083">
    <property type="protein sequence ID" value="WEF35807.1"/>
    <property type="molecule type" value="Genomic_DNA"/>
</dbReference>
<evidence type="ECO:0000313" key="4">
    <source>
        <dbReference type="EMBL" id="WEF35807.1"/>
    </source>
</evidence>
<reference evidence="4 5" key="1">
    <citation type="submission" date="2023-02" db="EMBL/GenBank/DDBJ databases">
        <title>Gemone sequence of Telluria chitinolytica ACM 3522T.</title>
        <authorList>
            <person name="Frediansyah A."/>
            <person name="Miess H."/>
            <person name="Gross H."/>
        </authorList>
    </citation>
    <scope>NUCLEOTIDE SEQUENCE [LARGE SCALE GENOMIC DNA]</scope>
    <source>
        <strain evidence="4 5">ACM 3522</strain>
    </source>
</reference>
<dbReference type="InterPro" id="IPR032389">
    <property type="entry name" value="GspB_C"/>
</dbReference>
<keyword evidence="2" id="KW-0472">Membrane</keyword>
<evidence type="ECO:0000256" key="1">
    <source>
        <dbReference type="SAM" id="MobiDB-lite"/>
    </source>
</evidence>
<proteinExistence type="predicted"/>
<protein>
    <submittedName>
        <fullName evidence="4">General secretion pathway protein GspB</fullName>
    </submittedName>
</protein>
<evidence type="ECO:0000256" key="2">
    <source>
        <dbReference type="SAM" id="Phobius"/>
    </source>
</evidence>
<dbReference type="Pfam" id="PF16537">
    <property type="entry name" value="T2SSB"/>
    <property type="match status" value="1"/>
</dbReference>
<gene>
    <name evidence="4" type="ORF">PX653_13985</name>
</gene>
<evidence type="ECO:0000259" key="3">
    <source>
        <dbReference type="Pfam" id="PF16537"/>
    </source>
</evidence>
<feature type="domain" description="Type II secretion system protein GspB C-terminal" evidence="3">
    <location>
        <begin position="170"/>
        <end position="227"/>
    </location>
</feature>
<keyword evidence="2" id="KW-1133">Transmembrane helix</keyword>
<keyword evidence="5" id="KW-1185">Reference proteome</keyword>
<keyword evidence="2" id="KW-0812">Transmembrane</keyword>
<dbReference type="Proteomes" id="UP001216510">
    <property type="component" value="Chromosome"/>
</dbReference>
<dbReference type="RefSeq" id="WP_277418453.1">
    <property type="nucleotide sequence ID" value="NZ_CP119083.1"/>
</dbReference>
<name>A0ABY8BIL3_9BURK</name>
<evidence type="ECO:0000313" key="5">
    <source>
        <dbReference type="Proteomes" id="UP001216510"/>
    </source>
</evidence>